<dbReference type="InterPro" id="IPR011707">
    <property type="entry name" value="Cu-oxidase-like_N"/>
</dbReference>
<dbReference type="InterPro" id="IPR008972">
    <property type="entry name" value="Cupredoxin"/>
</dbReference>
<dbReference type="InterPro" id="IPR002355">
    <property type="entry name" value="Cu_oxidase_Cu_BS"/>
</dbReference>
<evidence type="ECO:0000256" key="4">
    <source>
        <dbReference type="SAM" id="MobiDB-lite"/>
    </source>
</evidence>
<dbReference type="InterPro" id="IPR011706">
    <property type="entry name" value="Cu-oxidase_C"/>
</dbReference>
<feature type="region of interest" description="Disordered" evidence="4">
    <location>
        <begin position="382"/>
        <end position="611"/>
    </location>
</feature>
<dbReference type="PROSITE" id="PS51318">
    <property type="entry name" value="TAT"/>
    <property type="match status" value="1"/>
</dbReference>
<feature type="compositionally biased region" description="Polar residues" evidence="4">
    <location>
        <begin position="400"/>
        <end position="445"/>
    </location>
</feature>
<dbReference type="InterPro" id="IPR034282">
    <property type="entry name" value="CuRO_2_CopA"/>
</dbReference>
<proteinExistence type="predicted"/>
<name>A0ABV7M652_9GAMM</name>
<dbReference type="Pfam" id="PF07731">
    <property type="entry name" value="Cu-oxidase_2"/>
    <property type="match status" value="1"/>
</dbReference>
<dbReference type="Pfam" id="PF00394">
    <property type="entry name" value="Cu-oxidase"/>
    <property type="match status" value="1"/>
</dbReference>
<keyword evidence="2" id="KW-0560">Oxidoreductase</keyword>
<dbReference type="InterPro" id="IPR045087">
    <property type="entry name" value="Cu-oxidase_fam"/>
</dbReference>
<dbReference type="Gene3D" id="2.60.40.420">
    <property type="entry name" value="Cupredoxins - blue copper proteins"/>
    <property type="match status" value="3"/>
</dbReference>
<feature type="compositionally biased region" description="Polar residues" evidence="4">
    <location>
        <begin position="528"/>
        <end position="549"/>
    </location>
</feature>
<feature type="compositionally biased region" description="Polar residues" evidence="4">
    <location>
        <begin position="560"/>
        <end position="573"/>
    </location>
</feature>
<organism evidence="8 9">
    <name type="scientific">Modicisalibacter luteus</name>
    <dbReference type="NCBI Taxonomy" id="453962"/>
    <lineage>
        <taxon>Bacteria</taxon>
        <taxon>Pseudomonadati</taxon>
        <taxon>Pseudomonadota</taxon>
        <taxon>Gammaproteobacteria</taxon>
        <taxon>Oceanospirillales</taxon>
        <taxon>Halomonadaceae</taxon>
        <taxon>Modicisalibacter</taxon>
    </lineage>
</organism>
<dbReference type="CDD" id="cd13896">
    <property type="entry name" value="CuRO_3_CopA"/>
    <property type="match status" value="1"/>
</dbReference>
<keyword evidence="3" id="KW-0186">Copper</keyword>
<dbReference type="PROSITE" id="PS00080">
    <property type="entry name" value="MULTICOPPER_OXIDASE2"/>
    <property type="match status" value="1"/>
</dbReference>
<protein>
    <submittedName>
        <fullName evidence="8">Copper resistance system multicopper oxidase</fullName>
    </submittedName>
</protein>
<dbReference type="InterPro" id="IPR034284">
    <property type="entry name" value="CuRO_1_CopA"/>
</dbReference>
<dbReference type="EMBL" id="JBHRUH010000039">
    <property type="protein sequence ID" value="MFC3294056.1"/>
    <property type="molecule type" value="Genomic_DNA"/>
</dbReference>
<evidence type="ECO:0000259" key="6">
    <source>
        <dbReference type="Pfam" id="PF07731"/>
    </source>
</evidence>
<dbReference type="InterPro" id="IPR034279">
    <property type="entry name" value="CuRO_3_CopA"/>
</dbReference>
<dbReference type="NCBIfam" id="TIGR01480">
    <property type="entry name" value="copper_res_A"/>
    <property type="match status" value="1"/>
</dbReference>
<dbReference type="CDD" id="cd13848">
    <property type="entry name" value="CuRO_1_CopA"/>
    <property type="match status" value="1"/>
</dbReference>
<feature type="domain" description="Plastocyanin-like" evidence="5">
    <location>
        <begin position="236"/>
        <end position="349"/>
    </location>
</feature>
<feature type="domain" description="Plastocyanin-like" evidence="6">
    <location>
        <begin position="634"/>
        <end position="752"/>
    </location>
</feature>
<dbReference type="Proteomes" id="UP001595640">
    <property type="component" value="Unassembled WGS sequence"/>
</dbReference>
<dbReference type="RefSeq" id="WP_377047357.1">
    <property type="nucleotide sequence ID" value="NZ_JBHRUH010000039.1"/>
</dbReference>
<evidence type="ECO:0000259" key="5">
    <source>
        <dbReference type="Pfam" id="PF00394"/>
    </source>
</evidence>
<dbReference type="InterPro" id="IPR006376">
    <property type="entry name" value="Cu-R_CopA"/>
</dbReference>
<dbReference type="InterPro" id="IPR006311">
    <property type="entry name" value="TAT_signal"/>
</dbReference>
<evidence type="ECO:0000313" key="8">
    <source>
        <dbReference type="EMBL" id="MFC3294056.1"/>
    </source>
</evidence>
<dbReference type="CDD" id="cd13874">
    <property type="entry name" value="CuRO_2_CopA"/>
    <property type="match status" value="1"/>
</dbReference>
<evidence type="ECO:0000256" key="3">
    <source>
        <dbReference type="ARBA" id="ARBA00023008"/>
    </source>
</evidence>
<keyword evidence="1" id="KW-0479">Metal-binding</keyword>
<dbReference type="PANTHER" id="PTHR11709">
    <property type="entry name" value="MULTI-COPPER OXIDASE"/>
    <property type="match status" value="1"/>
</dbReference>
<gene>
    <name evidence="8" type="ORF">ACFOEI_18595</name>
</gene>
<keyword evidence="9" id="KW-1185">Reference proteome</keyword>
<feature type="domain" description="Plastocyanin-like" evidence="7">
    <location>
        <begin position="61"/>
        <end position="169"/>
    </location>
</feature>
<reference evidence="9" key="1">
    <citation type="journal article" date="2019" name="Int. J. Syst. Evol. Microbiol.">
        <title>The Global Catalogue of Microorganisms (GCM) 10K type strain sequencing project: providing services to taxonomists for standard genome sequencing and annotation.</title>
        <authorList>
            <consortium name="The Broad Institute Genomics Platform"/>
            <consortium name="The Broad Institute Genome Sequencing Center for Infectious Disease"/>
            <person name="Wu L."/>
            <person name="Ma J."/>
        </authorList>
    </citation>
    <scope>NUCLEOTIDE SEQUENCE [LARGE SCALE GENOMIC DNA]</scope>
    <source>
        <strain evidence="9">KCTC 12847</strain>
    </source>
</reference>
<evidence type="ECO:0000313" key="9">
    <source>
        <dbReference type="Proteomes" id="UP001595640"/>
    </source>
</evidence>
<evidence type="ECO:0000256" key="1">
    <source>
        <dbReference type="ARBA" id="ARBA00022723"/>
    </source>
</evidence>
<dbReference type="Pfam" id="PF07732">
    <property type="entry name" value="Cu-oxidase_3"/>
    <property type="match status" value="1"/>
</dbReference>
<dbReference type="InterPro" id="IPR001117">
    <property type="entry name" value="Cu-oxidase_2nd"/>
</dbReference>
<accession>A0ABV7M652</accession>
<dbReference type="SUPFAM" id="SSF49503">
    <property type="entry name" value="Cupredoxins"/>
    <property type="match status" value="3"/>
</dbReference>
<comment type="caution">
    <text evidence="8">The sequence shown here is derived from an EMBL/GenBank/DDBJ whole genome shotgun (WGS) entry which is preliminary data.</text>
</comment>
<evidence type="ECO:0000259" key="7">
    <source>
        <dbReference type="Pfam" id="PF07732"/>
    </source>
</evidence>
<sequence>MASYPAETLSRRQLLKLASSLGISTAALGLRPAWASPLGVSNVYPHGIEQGSTVSLTVRRESLPIAGKMGKPITLNGTSPGPLIRLREGQDAVLKVTNLLDEETSVHWHGLILPPEMDGVPGVSFAGIAPGETFTARFPVIQNGTYWYHSHSGLQEQLGHAGPLIIDAAEPEAFTYDREHVLLLTDWTFEDPQDIFRHLKVAEGYYNYQERTLADFFADVAENGFADTVKQRSMWEQMRMSSRDIADVTGSTYTYLLNGHAPKDNWTALFKPGEKVRLRVINGSAMSYFDVRIPGLKMTVVSADGQPVQPVPVDEFRIAVAETFDVLVEPEPGRAYTIFAESMDRSGYASGTLAPRLGMVAPIPPRRKIADRGMEAMAAHGGMDHSSMQGMDHSGMQGMDHSSMQGMDHSNMQGMDHSSMQGMDHSSMQGMDHSNMQGMDHSNMQGMDHSGMQGMDHSGMQGMDHSSMQGMDHSGMQGMDHSSMQGMDHSNMQGMDHSGMQGMDHSNMQGMDHSGMQGMDHSGMQGMDHSSMQGMDHSNMQGMDHSNMQGMDHSGMQGMDHSSMQGMDHSNMQGMDYPGKKEPTPESRTTGLLPAGTAQPGSRYDQPGIGIDPSERRVLVYSDLKAYTPWPDRRPPGRELELQLTGNMERYIWSFDGKKFSEVNGPIHFEHGERLRLIFVNNTMMEHPIHLHGMWMELENGAGELIPRKHTLNAKPGERVSALVSADAPGSWAFHCHLLYHMDAGMFRVVKVA</sequence>
<feature type="compositionally biased region" description="Polar residues" evidence="4">
    <location>
        <begin position="480"/>
        <end position="493"/>
    </location>
</feature>
<evidence type="ECO:0000256" key="2">
    <source>
        <dbReference type="ARBA" id="ARBA00023002"/>
    </source>
</evidence>
<dbReference type="PANTHER" id="PTHR11709:SF394">
    <property type="entry name" value="FI03373P-RELATED"/>
    <property type="match status" value="1"/>
</dbReference>